<feature type="non-terminal residue" evidence="1">
    <location>
        <position position="1"/>
    </location>
</feature>
<gene>
    <name evidence="1" type="ORF">S03H2_50012</name>
</gene>
<reference evidence="1" key="1">
    <citation type="journal article" date="2014" name="Front. Microbiol.">
        <title>High frequency of phylogenetically diverse reductive dehalogenase-homologous genes in deep subseafloor sedimentary metagenomes.</title>
        <authorList>
            <person name="Kawai M."/>
            <person name="Futagami T."/>
            <person name="Toyoda A."/>
            <person name="Takaki Y."/>
            <person name="Nishi S."/>
            <person name="Hori S."/>
            <person name="Arai W."/>
            <person name="Tsubouchi T."/>
            <person name="Morono Y."/>
            <person name="Uchiyama I."/>
            <person name="Ito T."/>
            <person name="Fujiyama A."/>
            <person name="Inagaki F."/>
            <person name="Takami H."/>
        </authorList>
    </citation>
    <scope>NUCLEOTIDE SEQUENCE</scope>
    <source>
        <strain evidence="1">Expedition CK06-06</strain>
    </source>
</reference>
<accession>X1GXK1</accession>
<comment type="caution">
    <text evidence="1">The sequence shown here is derived from an EMBL/GenBank/DDBJ whole genome shotgun (WGS) entry which is preliminary data.</text>
</comment>
<organism evidence="1">
    <name type="scientific">marine sediment metagenome</name>
    <dbReference type="NCBI Taxonomy" id="412755"/>
    <lineage>
        <taxon>unclassified sequences</taxon>
        <taxon>metagenomes</taxon>
        <taxon>ecological metagenomes</taxon>
    </lineage>
</organism>
<sequence length="129" mass="14990">HIEEISEAVDMSLRTLARKQGIKFNIRYEYTGTPGAGGQLTKVWKMRYHNVMGILIPLTRRTEMLYFDRQKVFAEFVLKIPSQGLVDFSAISTRDRIFKGSRTFLIELKKNWGEQDKYLILALSEVTDD</sequence>
<protein>
    <submittedName>
        <fullName evidence="1">Uncharacterized protein</fullName>
    </submittedName>
</protein>
<dbReference type="EMBL" id="BARU01031638">
    <property type="protein sequence ID" value="GAH62631.1"/>
    <property type="molecule type" value="Genomic_DNA"/>
</dbReference>
<dbReference type="AlphaFoldDB" id="X1GXK1"/>
<proteinExistence type="predicted"/>
<name>X1GXK1_9ZZZZ</name>
<evidence type="ECO:0000313" key="1">
    <source>
        <dbReference type="EMBL" id="GAH62631.1"/>
    </source>
</evidence>